<dbReference type="RefSeq" id="XP_050507715.1">
    <property type="nucleotide sequence ID" value="XM_050651758.1"/>
</dbReference>
<protein>
    <submittedName>
        <fullName evidence="2">Uncharacterized protein</fullName>
    </submittedName>
</protein>
<feature type="compositionally biased region" description="Basic residues" evidence="1">
    <location>
        <begin position="482"/>
        <end position="493"/>
    </location>
</feature>
<evidence type="ECO:0000313" key="2">
    <source>
        <dbReference type="EnsemblMetazoa" id="XP_050507721.1"/>
    </source>
</evidence>
<dbReference type="RefSeq" id="XP_050507710.1">
    <property type="nucleotide sequence ID" value="XM_050651753.1"/>
</dbReference>
<dbReference type="Proteomes" id="UP001652700">
    <property type="component" value="Unplaced"/>
</dbReference>
<dbReference type="EnsemblMetazoa" id="XM_050651753.1">
    <property type="protein sequence ID" value="XP_050507710.1"/>
    <property type="gene ID" value="LOC126885259"/>
</dbReference>
<dbReference type="EnsemblMetazoa" id="XM_050651746.1">
    <property type="protein sequence ID" value="XP_050507703.1"/>
    <property type="gene ID" value="LOC126885259"/>
</dbReference>
<sequence>MSLLRAFKEAAKRREALNKKLKETGKVYKVPVPVGWKSALGGTEDDRRLGLHHIYQGIHVDKNDCPDYLAARDIVLSVFISRGFTELEPEQQAARVLVELFCDTLYCRARGLAWNDASIPRSIQMGFVSLAKHSKLKSLTEDEWAKIIDDVPAVPAVTPKSLVDAFKSLGALDKDTVNIHNPSPESKQGSWVHICVYGASCYLMKHAFFKLEFEYALLILFSAVSKTGRPKEQFIKKKNRFFFGLGYIPIFLEEMTSITVQTLWAHIKRMLDSNTLTTVLLMKSLKELSESTTNQAVFPLFTQITYRNLSYIEKITEAMSNHRSFPWGYLIKKQPILSWEYERFISILPLVKQNPYRVLQLSGFGQKLKILTFISTQLLIKHGNSTLQKYKGVGPLDVRVIIGPYLLKFIDAYKRDTQKSKLYGNEFDVFERISHFIKRATEEEVDDQARTGRSSSLSLTTGAGTERSVVKRRRDPSPKESHSKRRQLRPATR</sequence>
<name>A0ABM5KC08_DIAVI</name>
<feature type="compositionally biased region" description="Low complexity" evidence="1">
    <location>
        <begin position="451"/>
        <end position="465"/>
    </location>
</feature>
<feature type="region of interest" description="Disordered" evidence="1">
    <location>
        <begin position="444"/>
        <end position="493"/>
    </location>
</feature>
<dbReference type="RefSeq" id="XP_050507700.1">
    <property type="nucleotide sequence ID" value="XM_050651743.1"/>
</dbReference>
<dbReference type="EnsemblMetazoa" id="XM_050651758.1">
    <property type="protein sequence ID" value="XP_050507715.1"/>
    <property type="gene ID" value="LOC126885259"/>
</dbReference>
<reference evidence="2" key="1">
    <citation type="submission" date="2025-05" db="UniProtKB">
        <authorList>
            <consortium name="EnsemblMetazoa"/>
        </authorList>
    </citation>
    <scope>IDENTIFICATION</scope>
</reference>
<accession>A0ABM5KC08</accession>
<dbReference type="EnsemblMetazoa" id="XM_050651743.1">
    <property type="protein sequence ID" value="XP_050507700.1"/>
    <property type="gene ID" value="LOC126885259"/>
</dbReference>
<dbReference type="RefSeq" id="XP_050507721.1">
    <property type="nucleotide sequence ID" value="XM_050651764.1"/>
</dbReference>
<dbReference type="GeneID" id="126885259"/>
<proteinExistence type="predicted"/>
<dbReference type="EnsemblMetazoa" id="XM_050651764.1">
    <property type="protein sequence ID" value="XP_050507721.1"/>
    <property type="gene ID" value="LOC126885259"/>
</dbReference>
<dbReference type="RefSeq" id="XP_050507703.1">
    <property type="nucleotide sequence ID" value="XM_050651746.1"/>
</dbReference>
<evidence type="ECO:0000256" key="1">
    <source>
        <dbReference type="SAM" id="MobiDB-lite"/>
    </source>
</evidence>
<evidence type="ECO:0000313" key="3">
    <source>
        <dbReference type="Proteomes" id="UP001652700"/>
    </source>
</evidence>
<keyword evidence="3" id="KW-1185">Reference proteome</keyword>
<organism evidence="2 3">
    <name type="scientific">Diabrotica virgifera virgifera</name>
    <name type="common">western corn rootworm</name>
    <dbReference type="NCBI Taxonomy" id="50390"/>
    <lineage>
        <taxon>Eukaryota</taxon>
        <taxon>Metazoa</taxon>
        <taxon>Ecdysozoa</taxon>
        <taxon>Arthropoda</taxon>
        <taxon>Hexapoda</taxon>
        <taxon>Insecta</taxon>
        <taxon>Pterygota</taxon>
        <taxon>Neoptera</taxon>
        <taxon>Endopterygota</taxon>
        <taxon>Coleoptera</taxon>
        <taxon>Polyphaga</taxon>
        <taxon>Cucujiformia</taxon>
        <taxon>Chrysomeloidea</taxon>
        <taxon>Chrysomelidae</taxon>
        <taxon>Galerucinae</taxon>
        <taxon>Diabroticina</taxon>
        <taxon>Diabroticites</taxon>
        <taxon>Diabrotica</taxon>
    </lineage>
</organism>